<dbReference type="KEGG" id="ang:An12g01660"/>
<accession>A0AAJ8BY96</accession>
<dbReference type="SMART" id="SM00248">
    <property type="entry name" value="ANK"/>
    <property type="match status" value="3"/>
</dbReference>
<dbReference type="Pfam" id="PF12796">
    <property type="entry name" value="Ank_2"/>
    <property type="match status" value="1"/>
</dbReference>
<evidence type="ECO:0000313" key="4">
    <source>
        <dbReference type="RefSeq" id="XP_059605519.1"/>
    </source>
</evidence>
<keyword evidence="2" id="KW-0040">ANK repeat</keyword>
<dbReference type="RefSeq" id="XP_059605519.1">
    <property type="nucleotide sequence ID" value="XM_059750700.1"/>
</dbReference>
<reference evidence="4" key="1">
    <citation type="submission" date="2025-02" db="EMBL/GenBank/DDBJ databases">
        <authorList>
            <consortium name="NCBI Genome Project"/>
        </authorList>
    </citation>
    <scope>NUCLEOTIDE SEQUENCE</scope>
</reference>
<sequence>MASPSPAKSACYGYRNSSRHIKQPNKYCDFGISVLEPQKLDSSRPLSVRGCYREPTIEVDPHRGRGTYRPPEAINRIGSRAMTNKIGRRSDIWAYGCIFTEVLAWAIGRREGVEYLARERQIGITKDLYWDEHFGQSLSPQATGFKVRDSVVRWLDHIQTSPEKVVGEWVKTIKDILIIDKESRPKAQKLVTYVTSVYKSFDVFTIAHINHSPRVRGPIQQPDLSGQNGMSYPTQMISYVGWDQPLRGTIMASPLSNLQSLFLNGRFNPLRLNVSRLTEIPNPSQGPEPSGLMEKLRPVQTIRYLLMTTTHVQHVPHDDFLLNLRNHTVVQLLLRYWRVEVNRDNYDDHTALAQAAIAGCPAVVKLLLKVEDIEPDWPGADLCPPLACAAKAGHLEVVKALLQGETRADVRLGDWDGVSLLMWAVRHGVCHVVEFLLDHDDMDVAPQDSYGRTARMWAEECGNQEIVRLFHSREIK</sequence>
<dbReference type="PANTHER" id="PTHR24166">
    <property type="entry name" value="ROLLING PEBBLES, ISOFORM B"/>
    <property type="match status" value="1"/>
</dbReference>
<dbReference type="SUPFAM" id="SSF56112">
    <property type="entry name" value="Protein kinase-like (PK-like)"/>
    <property type="match status" value="1"/>
</dbReference>
<reference evidence="4" key="2">
    <citation type="submission" date="2025-08" db="UniProtKB">
        <authorList>
            <consortium name="RefSeq"/>
        </authorList>
    </citation>
    <scope>IDENTIFICATION</scope>
</reference>
<dbReference type="InterPro" id="IPR000719">
    <property type="entry name" value="Prot_kinase_dom"/>
</dbReference>
<dbReference type="VEuPathDB" id="FungiDB:An12g01660"/>
<dbReference type="InterPro" id="IPR002110">
    <property type="entry name" value="Ankyrin_rpt"/>
</dbReference>
<dbReference type="GeneID" id="84592477"/>
<evidence type="ECO:0000259" key="3">
    <source>
        <dbReference type="PROSITE" id="PS50011"/>
    </source>
</evidence>
<evidence type="ECO:0000256" key="2">
    <source>
        <dbReference type="ARBA" id="ARBA00023043"/>
    </source>
</evidence>
<dbReference type="SUPFAM" id="SSF48403">
    <property type="entry name" value="Ankyrin repeat"/>
    <property type="match status" value="1"/>
</dbReference>
<dbReference type="AlphaFoldDB" id="A0AAJ8BY96"/>
<keyword evidence="1" id="KW-0677">Repeat</keyword>
<dbReference type="PROSITE" id="PS50011">
    <property type="entry name" value="PROTEIN_KINASE_DOM"/>
    <property type="match status" value="1"/>
</dbReference>
<feature type="domain" description="Protein kinase" evidence="3">
    <location>
        <begin position="1"/>
        <end position="201"/>
    </location>
</feature>
<dbReference type="PANTHER" id="PTHR24166:SF48">
    <property type="entry name" value="PROTEIN VAPYRIN"/>
    <property type="match status" value="1"/>
</dbReference>
<protein>
    <recommendedName>
        <fullName evidence="3">Protein kinase domain-containing protein</fullName>
    </recommendedName>
</protein>
<proteinExistence type="predicted"/>
<name>A0AAJ8BY96_ASPNG</name>
<dbReference type="InterPro" id="IPR011009">
    <property type="entry name" value="Kinase-like_dom_sf"/>
</dbReference>
<dbReference type="InterPro" id="IPR050889">
    <property type="entry name" value="Dendritic_Spine_Reg/Scaffold"/>
</dbReference>
<dbReference type="InterPro" id="IPR036770">
    <property type="entry name" value="Ankyrin_rpt-contain_sf"/>
</dbReference>
<dbReference type="Gene3D" id="1.10.510.10">
    <property type="entry name" value="Transferase(Phosphotransferase) domain 1"/>
    <property type="match status" value="1"/>
</dbReference>
<evidence type="ECO:0000256" key="1">
    <source>
        <dbReference type="ARBA" id="ARBA00022737"/>
    </source>
</evidence>
<organism evidence="4">
    <name type="scientific">Aspergillus niger</name>
    <dbReference type="NCBI Taxonomy" id="5061"/>
    <lineage>
        <taxon>Eukaryota</taxon>
        <taxon>Fungi</taxon>
        <taxon>Dikarya</taxon>
        <taxon>Ascomycota</taxon>
        <taxon>Pezizomycotina</taxon>
        <taxon>Eurotiomycetes</taxon>
        <taxon>Eurotiomycetidae</taxon>
        <taxon>Eurotiales</taxon>
        <taxon>Aspergillaceae</taxon>
        <taxon>Aspergillus</taxon>
        <taxon>Aspergillus subgen. Circumdati</taxon>
    </lineage>
</organism>
<gene>
    <name evidence="4" type="ORF">An12g01660</name>
</gene>
<dbReference type="Gene3D" id="1.25.40.20">
    <property type="entry name" value="Ankyrin repeat-containing domain"/>
    <property type="match status" value="1"/>
</dbReference>